<reference evidence="1" key="1">
    <citation type="submission" date="2014-11" db="EMBL/GenBank/DDBJ databases">
        <authorList>
            <person name="Amaro Gonzalez C."/>
        </authorList>
    </citation>
    <scope>NUCLEOTIDE SEQUENCE</scope>
</reference>
<organism evidence="1">
    <name type="scientific">Anguilla anguilla</name>
    <name type="common">European freshwater eel</name>
    <name type="synonym">Muraena anguilla</name>
    <dbReference type="NCBI Taxonomy" id="7936"/>
    <lineage>
        <taxon>Eukaryota</taxon>
        <taxon>Metazoa</taxon>
        <taxon>Chordata</taxon>
        <taxon>Craniata</taxon>
        <taxon>Vertebrata</taxon>
        <taxon>Euteleostomi</taxon>
        <taxon>Actinopterygii</taxon>
        <taxon>Neopterygii</taxon>
        <taxon>Teleostei</taxon>
        <taxon>Anguilliformes</taxon>
        <taxon>Anguillidae</taxon>
        <taxon>Anguilla</taxon>
    </lineage>
</organism>
<dbReference type="EMBL" id="GBXM01027829">
    <property type="protein sequence ID" value="JAH80748.1"/>
    <property type="molecule type" value="Transcribed_RNA"/>
</dbReference>
<dbReference type="AlphaFoldDB" id="A0A0E9VTZ3"/>
<evidence type="ECO:0000313" key="1">
    <source>
        <dbReference type="EMBL" id="JAH80748.1"/>
    </source>
</evidence>
<accession>A0A0E9VTZ3</accession>
<sequence>MRSRKPESRTLDSSMMKAISSFLQPERLSTVLRPSSKSSPVYFLCT</sequence>
<proteinExistence type="predicted"/>
<reference evidence="1" key="2">
    <citation type="journal article" date="2015" name="Fish Shellfish Immunol.">
        <title>Early steps in the European eel (Anguilla anguilla)-Vibrio vulnificus interaction in the gills: Role of the RtxA13 toxin.</title>
        <authorList>
            <person name="Callol A."/>
            <person name="Pajuelo D."/>
            <person name="Ebbesson L."/>
            <person name="Teles M."/>
            <person name="MacKenzie S."/>
            <person name="Amaro C."/>
        </authorList>
    </citation>
    <scope>NUCLEOTIDE SEQUENCE</scope>
</reference>
<name>A0A0E9VTZ3_ANGAN</name>
<protein>
    <submittedName>
        <fullName evidence="1">Uncharacterized protein</fullName>
    </submittedName>
</protein>